<dbReference type="GO" id="GO:0003924">
    <property type="term" value="F:GTPase activity"/>
    <property type="evidence" value="ECO:0007669"/>
    <property type="project" value="InterPro"/>
</dbReference>
<dbReference type="SMART" id="SM00889">
    <property type="entry name" value="EFG_IV"/>
    <property type="match status" value="1"/>
</dbReference>
<dbReference type="Pfam" id="PF14492">
    <property type="entry name" value="EFG_III"/>
    <property type="match status" value="1"/>
</dbReference>
<dbReference type="InterPro" id="IPR000795">
    <property type="entry name" value="T_Tr_GTP-bd_dom"/>
</dbReference>
<evidence type="ECO:0000259" key="9">
    <source>
        <dbReference type="PROSITE" id="PS51722"/>
    </source>
</evidence>
<dbReference type="SUPFAM" id="SSF54211">
    <property type="entry name" value="Ribosomal protein S5 domain 2-like"/>
    <property type="match status" value="1"/>
</dbReference>
<dbReference type="FunFam" id="3.30.70.240:FF:000001">
    <property type="entry name" value="Elongation factor G"/>
    <property type="match status" value="1"/>
</dbReference>
<dbReference type="NCBIfam" id="TIGR00484">
    <property type="entry name" value="EF-G"/>
    <property type="match status" value="1"/>
</dbReference>
<evidence type="ECO:0000256" key="1">
    <source>
        <dbReference type="ARBA" id="ARBA00005870"/>
    </source>
</evidence>
<keyword evidence="3 7" id="KW-0251">Elongation factor</keyword>
<dbReference type="Gene3D" id="3.40.50.300">
    <property type="entry name" value="P-loop containing nucleotide triphosphate hydrolases"/>
    <property type="match status" value="1"/>
</dbReference>
<dbReference type="InterPro" id="IPR020568">
    <property type="entry name" value="Ribosomal_Su5_D2-typ_SF"/>
</dbReference>
<proteinExistence type="inferred from homology"/>
<name>A0A1F6GML1_9PROT</name>
<evidence type="ECO:0000256" key="4">
    <source>
        <dbReference type="ARBA" id="ARBA00022917"/>
    </source>
</evidence>
<evidence type="ECO:0000256" key="5">
    <source>
        <dbReference type="ARBA" id="ARBA00023134"/>
    </source>
</evidence>
<dbReference type="InterPro" id="IPR014721">
    <property type="entry name" value="Ribsml_uS5_D2-typ_fold_subgr"/>
</dbReference>
<dbReference type="SMART" id="SM00838">
    <property type="entry name" value="EFG_C"/>
    <property type="match status" value="1"/>
</dbReference>
<dbReference type="CDD" id="cd16262">
    <property type="entry name" value="EFG_III"/>
    <property type="match status" value="1"/>
</dbReference>
<dbReference type="GO" id="GO:0097216">
    <property type="term" value="F:guanosine tetraphosphate binding"/>
    <property type="evidence" value="ECO:0007669"/>
    <property type="project" value="UniProtKB-ARBA"/>
</dbReference>
<dbReference type="FunFam" id="2.40.30.10:FF:000006">
    <property type="entry name" value="Elongation factor G"/>
    <property type="match status" value="1"/>
</dbReference>
<evidence type="ECO:0000313" key="10">
    <source>
        <dbReference type="EMBL" id="OGG99366.1"/>
    </source>
</evidence>
<dbReference type="InterPro" id="IPR035647">
    <property type="entry name" value="EFG_III/V"/>
</dbReference>
<comment type="similarity">
    <text evidence="1 7">Belongs to the TRAFAC class translation factor GTPase superfamily. Classic translation factor GTPase family. EF-G/EF-2 subfamily.</text>
</comment>
<keyword evidence="4 7" id="KW-0648">Protein biosynthesis</keyword>
<keyword evidence="7" id="KW-0963">Cytoplasm</keyword>
<evidence type="ECO:0000256" key="3">
    <source>
        <dbReference type="ARBA" id="ARBA00022768"/>
    </source>
</evidence>
<dbReference type="SUPFAM" id="SSF54980">
    <property type="entry name" value="EF-G C-terminal domain-like"/>
    <property type="match status" value="2"/>
</dbReference>
<dbReference type="Pfam" id="PF03144">
    <property type="entry name" value="GTP_EFTU_D2"/>
    <property type="match status" value="1"/>
</dbReference>
<feature type="binding site" evidence="7">
    <location>
        <begin position="85"/>
        <end position="89"/>
    </location>
    <ligand>
        <name>GTP</name>
        <dbReference type="ChEBI" id="CHEBI:37565"/>
    </ligand>
</feature>
<organism evidence="10 11">
    <name type="scientific">Candidatus Lambdaproteobacteria bacterium RIFOXYD2_FULL_56_26</name>
    <dbReference type="NCBI Taxonomy" id="1817773"/>
    <lineage>
        <taxon>Bacteria</taxon>
        <taxon>Pseudomonadati</taxon>
        <taxon>Pseudomonadota</taxon>
        <taxon>Candidatus Lambdaproteobacteria</taxon>
    </lineage>
</organism>
<dbReference type="GO" id="GO:0005525">
    <property type="term" value="F:GTP binding"/>
    <property type="evidence" value="ECO:0007669"/>
    <property type="project" value="UniProtKB-UniRule"/>
</dbReference>
<dbReference type="SUPFAM" id="SSF50447">
    <property type="entry name" value="Translation proteins"/>
    <property type="match status" value="1"/>
</dbReference>
<dbReference type="InterPro" id="IPR005225">
    <property type="entry name" value="Small_GTP-bd"/>
</dbReference>
<dbReference type="GO" id="GO:0005737">
    <property type="term" value="C:cytoplasm"/>
    <property type="evidence" value="ECO:0007669"/>
    <property type="project" value="UniProtKB-SubCell"/>
</dbReference>
<dbReference type="EMBL" id="MFNF01000057">
    <property type="protein sequence ID" value="OGG99366.1"/>
    <property type="molecule type" value="Genomic_DNA"/>
</dbReference>
<dbReference type="PROSITE" id="PS00301">
    <property type="entry name" value="G_TR_1"/>
    <property type="match status" value="1"/>
</dbReference>
<comment type="subcellular location">
    <subcellularLocation>
        <location evidence="7">Cytoplasm</location>
    </subcellularLocation>
</comment>
<evidence type="ECO:0000256" key="8">
    <source>
        <dbReference type="NCBIfam" id="TIGR00484"/>
    </source>
</evidence>
<dbReference type="InterPro" id="IPR004540">
    <property type="entry name" value="Transl_elong_EFG/EF2"/>
</dbReference>
<dbReference type="CDD" id="cd03713">
    <property type="entry name" value="EFG_mtEFG_C"/>
    <property type="match status" value="1"/>
</dbReference>
<evidence type="ECO:0000256" key="2">
    <source>
        <dbReference type="ARBA" id="ARBA00022741"/>
    </source>
</evidence>
<dbReference type="CDD" id="cd01680">
    <property type="entry name" value="EFG_like_IV"/>
    <property type="match status" value="1"/>
</dbReference>
<accession>A0A1F6GML1</accession>
<dbReference type="InterPro" id="IPR027417">
    <property type="entry name" value="P-loop_NTPase"/>
</dbReference>
<comment type="function">
    <text evidence="6 7">Catalyzes the GTP-dependent ribosomal translocation step during translation elongation. During this step, the ribosome changes from the pre-translocational (PRE) to the post-translocational (POST) state as the newly formed A-site-bound peptidyl-tRNA and P-site-bound deacylated tRNA move to the P and E sites, respectively. Catalyzes the coordinated movement of the two tRNA molecules, the mRNA and conformational changes in the ribosome.</text>
</comment>
<dbReference type="SUPFAM" id="SSF52540">
    <property type="entry name" value="P-loop containing nucleoside triphosphate hydrolases"/>
    <property type="match status" value="1"/>
</dbReference>
<reference evidence="10 11" key="1">
    <citation type="journal article" date="2016" name="Nat. Commun.">
        <title>Thousands of microbial genomes shed light on interconnected biogeochemical processes in an aquifer system.</title>
        <authorList>
            <person name="Anantharaman K."/>
            <person name="Brown C.T."/>
            <person name="Hug L.A."/>
            <person name="Sharon I."/>
            <person name="Castelle C.J."/>
            <person name="Probst A.J."/>
            <person name="Thomas B.C."/>
            <person name="Singh A."/>
            <person name="Wilkins M.J."/>
            <person name="Karaoz U."/>
            <person name="Brodie E.L."/>
            <person name="Williams K.H."/>
            <person name="Hubbard S.S."/>
            <person name="Banfield J.F."/>
        </authorList>
    </citation>
    <scope>NUCLEOTIDE SEQUENCE [LARGE SCALE GENOMIC DNA]</scope>
</reference>
<dbReference type="NCBIfam" id="NF009381">
    <property type="entry name" value="PRK12740.1-5"/>
    <property type="match status" value="1"/>
</dbReference>
<protein>
    <recommendedName>
        <fullName evidence="7 8">Elongation factor G</fullName>
        <shortName evidence="7">EF-G</shortName>
    </recommendedName>
</protein>
<dbReference type="CDD" id="cd01886">
    <property type="entry name" value="EF-G"/>
    <property type="match status" value="1"/>
</dbReference>
<dbReference type="Pfam" id="PF00679">
    <property type="entry name" value="EFG_C"/>
    <property type="match status" value="1"/>
</dbReference>
<keyword evidence="5 7" id="KW-0342">GTP-binding</keyword>
<dbReference type="Gene3D" id="3.30.230.10">
    <property type="match status" value="1"/>
</dbReference>
<dbReference type="Pfam" id="PF00009">
    <property type="entry name" value="GTP_EFTU"/>
    <property type="match status" value="1"/>
</dbReference>
<evidence type="ECO:0000256" key="7">
    <source>
        <dbReference type="HAMAP-Rule" id="MF_00054"/>
    </source>
</evidence>
<comment type="caution">
    <text evidence="10">The sequence shown here is derived from an EMBL/GenBank/DDBJ whole genome shotgun (WGS) entry which is preliminary data.</text>
</comment>
<dbReference type="NCBIfam" id="TIGR00231">
    <property type="entry name" value="small_GTP"/>
    <property type="match status" value="1"/>
</dbReference>
<dbReference type="PANTHER" id="PTHR43261:SF1">
    <property type="entry name" value="RIBOSOME-RELEASING FACTOR 2, MITOCHONDRIAL"/>
    <property type="match status" value="1"/>
</dbReference>
<sequence length="684" mass="75054">MKGDSELSKLRNIGIIAHIDAGKTTTTERILYYTGRSHKIGEVHDGAATMDWMAQEQERGITITSAATTCFWKRSDRSYQINIIDTPGHVDFTIEVERSLRVLDGAVVVFCAVSGVQPQSEAVWRQADHYGVPRLAFINKMDRIGADPQAVLGQMKELLGATPVLINLPMGREEKFSGVIDLLEMEALVFQEEKLGAEVQRGPIPEEFIEESRLAREELIDVVTQLDDRLLELALEGEPISAADLKEVIRKGCIANQLVPVFAGSAFKNKGVQPLLDGVVDFLPSPVDVPDALGHDWKDLSKEIPCPANKDAELAALLFKVQSDSFAGSLNYLRVYSGQFKVGDQLYNPAKDKKERVSKIFQMHANKREEVESAQAGSIVAVIGLNHSTTGDTLCFKGHEVLLEKIQAPVPVITIAIEPKTKADQDKLQEGLAKLEREDPSFSVGRDKETGQILIAGMGELHLEIQVDRLGREFGLKVNTGKPQVAYRESVERRAKGEEVFDRPLLGKPTWARVQVECEPLGVGEASEVEFHPSVAVTSELAALIKEGIEEGLGSGVLEGYPVINVRTKVLQVEVKEEAFNAQAFKIAAGMAFRKALLGGGPIKLEPVMKVEVITPPEFTGEIIGDLNARRGRVQSIEEKKGAQIIHVGVALSTMFGYLTGLRSLSQGRATFSMMFDHYEKTAL</sequence>
<dbReference type="InterPro" id="IPR009000">
    <property type="entry name" value="Transl_B-barrel_sf"/>
</dbReference>
<evidence type="ECO:0000256" key="6">
    <source>
        <dbReference type="ARBA" id="ARBA00024731"/>
    </source>
</evidence>
<dbReference type="InterPro" id="IPR004161">
    <property type="entry name" value="EFTu-like_2"/>
</dbReference>
<dbReference type="InterPro" id="IPR041095">
    <property type="entry name" value="EFG_II"/>
</dbReference>
<dbReference type="InterPro" id="IPR031157">
    <property type="entry name" value="G_TR_CS"/>
</dbReference>
<dbReference type="FunFam" id="3.30.70.870:FF:000001">
    <property type="entry name" value="Elongation factor G"/>
    <property type="match status" value="1"/>
</dbReference>
<dbReference type="InterPro" id="IPR000640">
    <property type="entry name" value="EFG_V-like"/>
</dbReference>
<dbReference type="InterPro" id="IPR035649">
    <property type="entry name" value="EFG_V"/>
</dbReference>
<dbReference type="HAMAP" id="MF_00054_B">
    <property type="entry name" value="EF_G_EF_2_B"/>
    <property type="match status" value="1"/>
</dbReference>
<dbReference type="Pfam" id="PF03764">
    <property type="entry name" value="EFG_IV"/>
    <property type="match status" value="1"/>
</dbReference>
<feature type="binding site" evidence="7">
    <location>
        <begin position="17"/>
        <end position="24"/>
    </location>
    <ligand>
        <name>GTP</name>
        <dbReference type="ChEBI" id="CHEBI:37565"/>
    </ligand>
</feature>
<dbReference type="InterPro" id="IPR009022">
    <property type="entry name" value="EFG_III"/>
</dbReference>
<feature type="domain" description="Tr-type G" evidence="9">
    <location>
        <begin position="8"/>
        <end position="287"/>
    </location>
</feature>
<dbReference type="FunFam" id="3.40.50.300:FF:000029">
    <property type="entry name" value="Elongation factor G"/>
    <property type="match status" value="1"/>
</dbReference>
<gene>
    <name evidence="7" type="primary">fusA</name>
    <name evidence="10" type="ORF">A2557_12255</name>
</gene>
<feature type="binding site" evidence="7">
    <location>
        <begin position="139"/>
        <end position="142"/>
    </location>
    <ligand>
        <name>GTP</name>
        <dbReference type="ChEBI" id="CHEBI:37565"/>
    </ligand>
</feature>
<dbReference type="PANTHER" id="PTHR43261">
    <property type="entry name" value="TRANSLATION ELONGATION FACTOR G-RELATED"/>
    <property type="match status" value="1"/>
</dbReference>
<dbReference type="Gene3D" id="2.40.30.10">
    <property type="entry name" value="Translation factors"/>
    <property type="match status" value="1"/>
</dbReference>
<dbReference type="InterPro" id="IPR005517">
    <property type="entry name" value="Transl_elong_EFG/EF2_IV"/>
</dbReference>
<dbReference type="GO" id="GO:0032790">
    <property type="term" value="P:ribosome disassembly"/>
    <property type="evidence" value="ECO:0007669"/>
    <property type="project" value="TreeGrafter"/>
</dbReference>
<evidence type="ECO:0000313" key="11">
    <source>
        <dbReference type="Proteomes" id="UP000177583"/>
    </source>
</evidence>
<dbReference type="Proteomes" id="UP000177583">
    <property type="component" value="Unassembled WGS sequence"/>
</dbReference>
<dbReference type="GO" id="GO:0003746">
    <property type="term" value="F:translation elongation factor activity"/>
    <property type="evidence" value="ECO:0007669"/>
    <property type="project" value="UniProtKB-UniRule"/>
</dbReference>
<dbReference type="Gene3D" id="3.30.70.870">
    <property type="entry name" value="Elongation Factor G (Translational Gtpase), domain 3"/>
    <property type="match status" value="1"/>
</dbReference>
<dbReference type="AlphaFoldDB" id="A0A1F6GML1"/>
<dbReference type="PROSITE" id="PS51722">
    <property type="entry name" value="G_TR_2"/>
    <property type="match status" value="1"/>
</dbReference>
<keyword evidence="2 7" id="KW-0547">Nucleotide-binding</keyword>
<dbReference type="PRINTS" id="PR00315">
    <property type="entry name" value="ELONGATNFCT"/>
</dbReference>
<dbReference type="Gene3D" id="3.30.70.240">
    <property type="match status" value="1"/>
</dbReference>
<dbReference type="CDD" id="cd04088">
    <property type="entry name" value="EFG_mtEFG_II"/>
    <property type="match status" value="1"/>
</dbReference>